<evidence type="ECO:0000313" key="3">
    <source>
        <dbReference type="Proteomes" id="UP000268014"/>
    </source>
</evidence>
<dbReference type="InterPro" id="IPR058912">
    <property type="entry name" value="HTH_animal"/>
</dbReference>
<dbReference type="Pfam" id="PF26215">
    <property type="entry name" value="HTH_animal"/>
    <property type="match status" value="1"/>
</dbReference>
<evidence type="ECO:0000313" key="4">
    <source>
        <dbReference type="WBParaSite" id="HPLM_0002180201-mRNA-1"/>
    </source>
</evidence>
<evidence type="ECO:0000313" key="2">
    <source>
        <dbReference type="EMBL" id="VDO92412.1"/>
    </source>
</evidence>
<reference evidence="2 3" key="2">
    <citation type="submission" date="2018-11" db="EMBL/GenBank/DDBJ databases">
        <authorList>
            <consortium name="Pathogen Informatics"/>
        </authorList>
    </citation>
    <scope>NUCLEOTIDE SEQUENCE [LARGE SCALE GENOMIC DNA]</scope>
    <source>
        <strain evidence="2 3">MHpl1</strain>
    </source>
</reference>
<dbReference type="EMBL" id="UZAF01024111">
    <property type="protein sequence ID" value="VDO92412.1"/>
    <property type="molecule type" value="Genomic_DNA"/>
</dbReference>
<dbReference type="OrthoDB" id="5890350at2759"/>
<feature type="domain" description="Helix-turn-helix" evidence="1">
    <location>
        <begin position="14"/>
        <end position="63"/>
    </location>
</feature>
<evidence type="ECO:0000259" key="1">
    <source>
        <dbReference type="Pfam" id="PF26215"/>
    </source>
</evidence>
<dbReference type="Proteomes" id="UP000268014">
    <property type="component" value="Unassembled WGS sequence"/>
</dbReference>
<keyword evidence="3" id="KW-1185">Reference proteome</keyword>
<organism evidence="4">
    <name type="scientific">Haemonchus placei</name>
    <name type="common">Barber's pole worm</name>
    <dbReference type="NCBI Taxonomy" id="6290"/>
    <lineage>
        <taxon>Eukaryota</taxon>
        <taxon>Metazoa</taxon>
        <taxon>Ecdysozoa</taxon>
        <taxon>Nematoda</taxon>
        <taxon>Chromadorea</taxon>
        <taxon>Rhabditida</taxon>
        <taxon>Rhabditina</taxon>
        <taxon>Rhabditomorpha</taxon>
        <taxon>Strongyloidea</taxon>
        <taxon>Trichostrongylidae</taxon>
        <taxon>Haemonchus</taxon>
    </lineage>
</organism>
<accession>A0A0N4XBQ7</accession>
<dbReference type="WBParaSite" id="HPLM_0002180201-mRNA-1">
    <property type="protein sequence ID" value="HPLM_0002180201-mRNA-1"/>
    <property type="gene ID" value="HPLM_0002180201"/>
</dbReference>
<reference evidence="4" key="1">
    <citation type="submission" date="2017-02" db="UniProtKB">
        <authorList>
            <consortium name="WormBaseParasite"/>
        </authorList>
    </citation>
    <scope>IDENTIFICATION</scope>
</reference>
<gene>
    <name evidence="2" type="ORF">HPLM_LOCUS21791</name>
</gene>
<dbReference type="AlphaFoldDB" id="A0A0N4XBQ7"/>
<name>A0A0N4XBQ7_HAEPC</name>
<protein>
    <submittedName>
        <fullName evidence="4">Tick transposon</fullName>
    </submittedName>
</protein>
<proteinExistence type="predicted"/>
<sequence length="138" mass="15633">MEHLWYRKSASSNILLHSRSAHPAYMKANVVRNLLKTKEKLGTRKDSVVDAKIESILESNGYFEGNTRTWVPHRTADGVSLTVPFVNDKMAREVNRVVKNSQLPIRLVFRPPPTLKDLLTSPQQTLCSIRGYCSIAVK</sequence>